<keyword evidence="6 12" id="KW-0698">rRNA processing</keyword>
<dbReference type="GO" id="GO:0070042">
    <property type="term" value="F:rRNA (uridine-N3-)-methyltransferase activity"/>
    <property type="evidence" value="ECO:0007669"/>
    <property type="project" value="TreeGrafter"/>
</dbReference>
<dbReference type="OrthoDB" id="9808126at2"/>
<dbReference type="Gene3D" id="3.40.1280.10">
    <property type="match status" value="1"/>
</dbReference>
<evidence type="ECO:0000256" key="9">
    <source>
        <dbReference type="ARBA" id="ARBA00022691"/>
    </source>
</evidence>
<dbReference type="InterPro" id="IPR046886">
    <property type="entry name" value="RsmE_MTase_dom"/>
</dbReference>
<dbReference type="PANTHER" id="PTHR30027:SF3">
    <property type="entry name" value="16S RRNA (URACIL(1498)-N(3))-METHYLTRANSFERASE"/>
    <property type="match status" value="1"/>
</dbReference>
<evidence type="ECO:0000259" key="14">
    <source>
        <dbReference type="Pfam" id="PF20260"/>
    </source>
</evidence>
<reference evidence="15 17" key="1">
    <citation type="submission" date="2015-11" db="EMBL/GenBank/DDBJ databases">
        <title>Complete Genome Sequence of Kocuria flava strain HO-9041.</title>
        <authorList>
            <person name="Zhou M."/>
            <person name="Dai J."/>
        </authorList>
    </citation>
    <scope>NUCLEOTIDE SEQUENCE [LARGE SCALE GENOMIC DNA]</scope>
    <source>
        <strain evidence="15 17">HO-9041</strain>
    </source>
</reference>
<evidence type="ECO:0000256" key="10">
    <source>
        <dbReference type="ARBA" id="ARBA00025699"/>
    </source>
</evidence>
<organism evidence="15 17">
    <name type="scientific">Kocuria flava</name>
    <dbReference type="NCBI Taxonomy" id="446860"/>
    <lineage>
        <taxon>Bacteria</taxon>
        <taxon>Bacillati</taxon>
        <taxon>Actinomycetota</taxon>
        <taxon>Actinomycetes</taxon>
        <taxon>Micrococcales</taxon>
        <taxon>Micrococcaceae</taxon>
        <taxon>Kocuria</taxon>
    </lineage>
</organism>
<dbReference type="InterPro" id="IPR015947">
    <property type="entry name" value="PUA-like_sf"/>
</dbReference>
<dbReference type="GO" id="GO:0005737">
    <property type="term" value="C:cytoplasm"/>
    <property type="evidence" value="ECO:0007669"/>
    <property type="project" value="UniProtKB-SubCell"/>
</dbReference>
<proteinExistence type="inferred from homology"/>
<comment type="function">
    <text evidence="10 12">Specifically methylates the N3 position of the uracil ring of uridine 1498 (m3U1498) in 16S rRNA. Acts on the fully assembled 30S ribosomal subunit.</text>
</comment>
<protein>
    <recommendedName>
        <fullName evidence="4 12">Ribosomal RNA small subunit methyltransferase E</fullName>
        <ecNumber evidence="3 12">2.1.1.193</ecNumber>
    </recommendedName>
</protein>
<evidence type="ECO:0000256" key="11">
    <source>
        <dbReference type="ARBA" id="ARBA00047944"/>
    </source>
</evidence>
<evidence type="ECO:0000313" key="16">
    <source>
        <dbReference type="EMBL" id="GEO92932.1"/>
    </source>
</evidence>
<keyword evidence="18" id="KW-1185">Reference proteome</keyword>
<evidence type="ECO:0000313" key="17">
    <source>
        <dbReference type="Proteomes" id="UP000057181"/>
    </source>
</evidence>
<keyword evidence="8 12" id="KW-0808">Transferase</keyword>
<dbReference type="AlphaFoldDB" id="A0A0U3HXH9"/>
<dbReference type="GO" id="GO:0070475">
    <property type="term" value="P:rRNA base methylation"/>
    <property type="evidence" value="ECO:0007669"/>
    <property type="project" value="TreeGrafter"/>
</dbReference>
<dbReference type="Gene3D" id="2.40.240.20">
    <property type="entry name" value="Hypothetical PUA domain-like, domain 1"/>
    <property type="match status" value="1"/>
</dbReference>
<dbReference type="KEGG" id="kfv:AS188_11010"/>
<dbReference type="STRING" id="446860.AS188_11010"/>
<comment type="catalytic activity">
    <reaction evidence="11 12">
        <text>uridine(1498) in 16S rRNA + S-adenosyl-L-methionine = N(3)-methyluridine(1498) in 16S rRNA + S-adenosyl-L-homocysteine + H(+)</text>
        <dbReference type="Rhea" id="RHEA:42920"/>
        <dbReference type="Rhea" id="RHEA-COMP:10283"/>
        <dbReference type="Rhea" id="RHEA-COMP:10284"/>
        <dbReference type="ChEBI" id="CHEBI:15378"/>
        <dbReference type="ChEBI" id="CHEBI:57856"/>
        <dbReference type="ChEBI" id="CHEBI:59789"/>
        <dbReference type="ChEBI" id="CHEBI:65315"/>
        <dbReference type="ChEBI" id="CHEBI:74502"/>
        <dbReference type="EC" id="2.1.1.193"/>
    </reaction>
</comment>
<dbReference type="PANTHER" id="PTHR30027">
    <property type="entry name" value="RIBOSOMAL RNA SMALL SUBUNIT METHYLTRANSFERASE E"/>
    <property type="match status" value="1"/>
</dbReference>
<evidence type="ECO:0000256" key="3">
    <source>
        <dbReference type="ARBA" id="ARBA00012328"/>
    </source>
</evidence>
<keyword evidence="7 12" id="KW-0489">Methyltransferase</keyword>
<evidence type="ECO:0000256" key="8">
    <source>
        <dbReference type="ARBA" id="ARBA00022679"/>
    </source>
</evidence>
<accession>A0A0U3HXH9</accession>
<dbReference type="NCBIfam" id="NF008693">
    <property type="entry name" value="PRK11713.2-3"/>
    <property type="match status" value="1"/>
</dbReference>
<evidence type="ECO:0000256" key="1">
    <source>
        <dbReference type="ARBA" id="ARBA00004496"/>
    </source>
</evidence>
<dbReference type="RefSeq" id="WP_058858892.1">
    <property type="nucleotide sequence ID" value="NZ_BJZR01000071.1"/>
</dbReference>
<dbReference type="Pfam" id="PF04452">
    <property type="entry name" value="Methyltrans_RNA"/>
    <property type="match status" value="1"/>
</dbReference>
<dbReference type="Proteomes" id="UP000321155">
    <property type="component" value="Unassembled WGS sequence"/>
</dbReference>
<dbReference type="EMBL" id="BJZR01000071">
    <property type="protein sequence ID" value="GEO92932.1"/>
    <property type="molecule type" value="Genomic_DNA"/>
</dbReference>
<gene>
    <name evidence="15" type="ORF">AS188_11010</name>
    <name evidence="16" type="ORF">KFL01_22380</name>
</gene>
<dbReference type="NCBIfam" id="TIGR00046">
    <property type="entry name" value="RsmE family RNA methyltransferase"/>
    <property type="match status" value="1"/>
</dbReference>
<dbReference type="SUPFAM" id="SSF88697">
    <property type="entry name" value="PUA domain-like"/>
    <property type="match status" value="1"/>
</dbReference>
<evidence type="ECO:0000256" key="4">
    <source>
        <dbReference type="ARBA" id="ARBA00013673"/>
    </source>
</evidence>
<evidence type="ECO:0000313" key="15">
    <source>
        <dbReference type="EMBL" id="ALU40191.1"/>
    </source>
</evidence>
<evidence type="ECO:0000259" key="13">
    <source>
        <dbReference type="Pfam" id="PF04452"/>
    </source>
</evidence>
<dbReference type="InterPro" id="IPR029026">
    <property type="entry name" value="tRNA_m1G_MTases_N"/>
</dbReference>
<dbReference type="Pfam" id="PF20260">
    <property type="entry name" value="PUA_4"/>
    <property type="match status" value="1"/>
</dbReference>
<keyword evidence="9 12" id="KW-0949">S-adenosyl-L-methionine</keyword>
<evidence type="ECO:0000313" key="18">
    <source>
        <dbReference type="Proteomes" id="UP000321155"/>
    </source>
</evidence>
<dbReference type="Proteomes" id="UP000057181">
    <property type="component" value="Chromosome"/>
</dbReference>
<dbReference type="InterPro" id="IPR046887">
    <property type="entry name" value="RsmE_PUA-like"/>
</dbReference>
<name>A0A0U3HXH9_9MICC</name>
<evidence type="ECO:0000256" key="12">
    <source>
        <dbReference type="PIRNR" id="PIRNR015601"/>
    </source>
</evidence>
<dbReference type="CDD" id="cd18084">
    <property type="entry name" value="RsmE-like"/>
    <property type="match status" value="1"/>
</dbReference>
<comment type="subcellular location">
    <subcellularLocation>
        <location evidence="1 12">Cytoplasm</location>
    </subcellularLocation>
</comment>
<reference evidence="16 18" key="2">
    <citation type="submission" date="2019-07" db="EMBL/GenBank/DDBJ databases">
        <title>Whole genome shotgun sequence of Kocuria flava NBRC 107626.</title>
        <authorList>
            <person name="Hosoyama A."/>
            <person name="Uohara A."/>
            <person name="Ohji S."/>
            <person name="Ichikawa N."/>
        </authorList>
    </citation>
    <scope>NUCLEOTIDE SEQUENCE [LARGE SCALE GENOMIC DNA]</scope>
    <source>
        <strain evidence="16 18">NBRC 107626</strain>
    </source>
</reference>
<dbReference type="EMBL" id="CP013254">
    <property type="protein sequence ID" value="ALU40191.1"/>
    <property type="molecule type" value="Genomic_DNA"/>
</dbReference>
<dbReference type="PIRSF" id="PIRSF015601">
    <property type="entry name" value="MTase_slr0722"/>
    <property type="match status" value="1"/>
</dbReference>
<evidence type="ECO:0000256" key="2">
    <source>
        <dbReference type="ARBA" id="ARBA00005528"/>
    </source>
</evidence>
<evidence type="ECO:0000256" key="6">
    <source>
        <dbReference type="ARBA" id="ARBA00022552"/>
    </source>
</evidence>
<dbReference type="EC" id="2.1.1.193" evidence="3 12"/>
<comment type="similarity">
    <text evidence="2 12">Belongs to the RNA methyltransferase RsmE family.</text>
</comment>
<evidence type="ECO:0000256" key="7">
    <source>
        <dbReference type="ARBA" id="ARBA00022603"/>
    </source>
</evidence>
<sequence length="263" mass="27177">MSRPVFRADPGTLGAAAPGAEVVVTGPEARHALTVRRLGAGDGLELVDGHGLRAAGTVTGAERERMTVRVDAVAAEPVRTPRLVLAQALAKGERDLLAVETATELGADAVVPWQAERSIVRWRRERAAKSHEKWVHTVAAAAKQSRRAAWPEVAPLASTEDLAGRAARPGTLALVLHEDAERPLVDLLAPASGGQDEALAGAEEVLLVVGPEGGITPAELKRLGAAGALPVRLGREVLRSSTAGPAALAVLAALLGRWASGDA</sequence>
<dbReference type="InterPro" id="IPR006700">
    <property type="entry name" value="RsmE"/>
</dbReference>
<keyword evidence="5 12" id="KW-0963">Cytoplasm</keyword>
<dbReference type="SUPFAM" id="SSF75217">
    <property type="entry name" value="alpha/beta knot"/>
    <property type="match status" value="1"/>
</dbReference>
<feature type="domain" description="Ribosomal RNA small subunit methyltransferase E PUA-like" evidence="14">
    <location>
        <begin position="24"/>
        <end position="70"/>
    </location>
</feature>
<evidence type="ECO:0000256" key="5">
    <source>
        <dbReference type="ARBA" id="ARBA00022490"/>
    </source>
</evidence>
<dbReference type="InterPro" id="IPR029028">
    <property type="entry name" value="Alpha/beta_knot_MTases"/>
</dbReference>
<feature type="domain" description="Ribosomal RNA small subunit methyltransferase E methyltransferase" evidence="13">
    <location>
        <begin position="81"/>
        <end position="251"/>
    </location>
</feature>